<evidence type="ECO:0000313" key="2">
    <source>
        <dbReference type="EMBL" id="QUH29659.1"/>
    </source>
</evidence>
<keyword evidence="3" id="KW-1185">Reference proteome</keyword>
<organism evidence="2 3">
    <name type="scientific">Vallitalea guaymasensis</name>
    <dbReference type="NCBI Taxonomy" id="1185412"/>
    <lineage>
        <taxon>Bacteria</taxon>
        <taxon>Bacillati</taxon>
        <taxon>Bacillota</taxon>
        <taxon>Clostridia</taxon>
        <taxon>Lachnospirales</taxon>
        <taxon>Vallitaleaceae</taxon>
        <taxon>Vallitalea</taxon>
    </lineage>
</organism>
<dbReference type="InterPro" id="IPR032485">
    <property type="entry name" value="LRP1-like_beta_prop"/>
</dbReference>
<evidence type="ECO:0000313" key="3">
    <source>
        <dbReference type="Proteomes" id="UP000677305"/>
    </source>
</evidence>
<dbReference type="Pfam" id="PF16472">
    <property type="entry name" value="DUF5050"/>
    <property type="match status" value="3"/>
</dbReference>
<dbReference type="EMBL" id="CP058561">
    <property type="protein sequence ID" value="QUH29659.1"/>
    <property type="molecule type" value="Genomic_DNA"/>
</dbReference>
<dbReference type="InterPro" id="IPR053369">
    <property type="entry name" value="SrfA-induced_signal"/>
</dbReference>
<feature type="domain" description="Prolow-density lipoprotein receptor-related protein 1-like beta-propeller" evidence="1">
    <location>
        <begin position="53"/>
        <end position="181"/>
    </location>
</feature>
<protein>
    <submittedName>
        <fullName evidence="2">DUF5050 domain-containing protein</fullName>
    </submittedName>
</protein>
<dbReference type="AlphaFoldDB" id="A0A8J8MB81"/>
<reference evidence="2 3" key="1">
    <citation type="submission" date="2020-07" db="EMBL/GenBank/DDBJ databases">
        <title>Vallitalea guaymasensis genome.</title>
        <authorList>
            <person name="Postec A."/>
        </authorList>
    </citation>
    <scope>NUCLEOTIDE SEQUENCE [LARGE SCALE GENOMIC DNA]</scope>
    <source>
        <strain evidence="2 3">Ra1766G1</strain>
    </source>
</reference>
<dbReference type="PANTHER" id="PTHR32256">
    <property type="match status" value="1"/>
</dbReference>
<dbReference type="PROSITE" id="PS51257">
    <property type="entry name" value="PROKAR_LIPOPROTEIN"/>
    <property type="match status" value="1"/>
</dbReference>
<feature type="domain" description="Prolow-density lipoprotein receptor-related protein 1-like beta-propeller" evidence="1">
    <location>
        <begin position="337"/>
        <end position="463"/>
    </location>
</feature>
<dbReference type="KEGG" id="vgu:HYG85_12410"/>
<proteinExistence type="predicted"/>
<dbReference type="SUPFAM" id="SSF69304">
    <property type="entry name" value="Tricorn protease N-terminal domain"/>
    <property type="match status" value="3"/>
</dbReference>
<sequence>MRINKYIIILMVFICFLLTSCKNEKKVEVTIVDSDTTSTKSADLESTISDIDFNEWLYFGNPDDNYKIYRMKTDGTGLTKIADARFDGIRNLESWIYYIDTNEKYTPAKLARVSWDGTGKEILSEEDVNAFCTSEDYIFYIFENNIYRIQKDGSLKTKIVSTENQIYSVKYYGDTVFYSTDQGLFSIDSDGKNPMLLLEGNFTNFSVSNDRIYYFDNKMYSCALDGSDERQLFDLSVSEVFVVDDVIYYNQNEYLYKINSYDGKTDKIFIDESLNDFYEKDCYLYFYGQNRIWKVKTDLSEKKIFIGTGGEQHHKMYIKVDNRIFSKNFESLDSADELSSYKLYEVVGDDMGKKISDIAINMFDTNNGNVYYTDAVDKKLYCLDINMNEKKLVIDKMVGSFIIYNNFIYYTDMNDNYKLHAFNIRNNVTTNITNIPVNNIKRSGTTIYFLDNKKRIGIYNPGTGNDSRYINVFTTTYDIVGDIIYYKNEDDDGRLYKIKNDGSENIKITENTIKDIYANDENIYYVEKNGANLLYRISNNHTQGEFLDIISMAYTDMEIIDGKFYMSVASEGGSYYTVEKYLEDLKFDVSFDMEKQVDDKWKYFVYKVDGYMGYLYKYNVDTNEIKLIVDKWVTDFQIEGKYIYYTGLDGININFTTYIDRINLETDNINNIITFIDPKIYNISFKVMKDHIYYSLDDSTDGCIWKKNLISDEQTVIVDDSSNLENIVDGWLYYQNSNKRLARVKLDGSDKQTLTNTYSEFIYADKNELYYLSISGEDSFKGIIIKRNIDSGSKEVVVNKEIAISDLIVVNDKLYYNFEGINRYDFRNDNTTKVYDKEVDYFSLVGDVLYISVHEGENYKTIKMPLQ</sequence>
<dbReference type="Proteomes" id="UP000677305">
    <property type="component" value="Chromosome"/>
</dbReference>
<name>A0A8J8MB81_9FIRM</name>
<evidence type="ECO:0000259" key="1">
    <source>
        <dbReference type="Pfam" id="PF16472"/>
    </source>
</evidence>
<feature type="domain" description="Prolow-density lipoprotein receptor-related protein 1-like beta-propeller" evidence="1">
    <location>
        <begin position="481"/>
        <end position="739"/>
    </location>
</feature>
<gene>
    <name evidence="2" type="ORF">HYG85_12410</name>
</gene>
<dbReference type="RefSeq" id="WP_212689925.1">
    <property type="nucleotide sequence ID" value="NZ_CP058561.1"/>
</dbReference>
<dbReference type="InterPro" id="IPR011042">
    <property type="entry name" value="6-blade_b-propeller_TolB-like"/>
</dbReference>
<accession>A0A8J8MB81</accession>
<dbReference type="PANTHER" id="PTHR32256:SF17">
    <property type="entry name" value="EGF-LIKE DOMAIN-CONTAINING PROTEIN"/>
    <property type="match status" value="1"/>
</dbReference>
<dbReference type="Gene3D" id="2.120.10.30">
    <property type="entry name" value="TolB, C-terminal domain"/>
    <property type="match status" value="1"/>
</dbReference>